<evidence type="ECO:0000256" key="1">
    <source>
        <dbReference type="ARBA" id="ARBA00022468"/>
    </source>
</evidence>
<name>A0A9Q0MP45_9DIPT</name>
<dbReference type="SUPFAM" id="SSF48350">
    <property type="entry name" value="GTPase activation domain, GAP"/>
    <property type="match status" value="1"/>
</dbReference>
<keyword evidence="1" id="KW-0343">GTPase activation</keyword>
<organism evidence="4 5">
    <name type="scientific">Pseudolycoriella hygida</name>
    <dbReference type="NCBI Taxonomy" id="35572"/>
    <lineage>
        <taxon>Eukaryota</taxon>
        <taxon>Metazoa</taxon>
        <taxon>Ecdysozoa</taxon>
        <taxon>Arthropoda</taxon>
        <taxon>Hexapoda</taxon>
        <taxon>Insecta</taxon>
        <taxon>Pterygota</taxon>
        <taxon>Neoptera</taxon>
        <taxon>Endopterygota</taxon>
        <taxon>Diptera</taxon>
        <taxon>Nematocera</taxon>
        <taxon>Sciaroidea</taxon>
        <taxon>Sciaridae</taxon>
        <taxon>Pseudolycoriella</taxon>
    </lineage>
</organism>
<feature type="domain" description="Rho-GAP" evidence="3">
    <location>
        <begin position="207"/>
        <end position="404"/>
    </location>
</feature>
<proteinExistence type="predicted"/>
<feature type="region of interest" description="Disordered" evidence="2">
    <location>
        <begin position="777"/>
        <end position="807"/>
    </location>
</feature>
<comment type="caution">
    <text evidence="4">The sequence shown here is derived from an EMBL/GenBank/DDBJ whole genome shotgun (WGS) entry which is preliminary data.</text>
</comment>
<sequence length="807" mass="89308">GNCIWTSSSGKRVKLNDTKLLELSEVERKSLHRVAIQKLSEILKACKVPVSVPVDLSETSNKANSKPQKRRAPLLSKRKALTTSFFDSSKSKDSSRSRQSGLVFGLTLEQCIENDVTSNKSPTLDASQAQIRGSRSSIVSLGEQNTRNSQFGSCESLPAKGQLKDRQFIDQTYQDVLGTSRNATLSSSQSDIQSDKEKVNYSSCTFPAVHPILQNVPAFFNACISFLLQHGMDVVGIFRVSGSIKRVIQLREDFDSGNIHEIHSDASPHDVAALLKEFLRELPEPLLCRSLYQGFVSTQKVRNRRLQLEALSHLIQLLPVAHRDTLYVLLHFLSHVIKCSEDKTSNANGNVVTTGNKMDAMNLATIMAPNILPTETDPTLEELDERLDVINVIRTLIDHYEEMFTVKAEIMDDVYTTMMDSFPQQLDFLLERPEMFCRYEEDSGNSQPYAQQPYQMTSDNIEYRLTSDGVDNSAPRRVYVREEFTHENAAKGDTNAGVRRRERTSKMKYQEPENEISRRRRRDKSGSQPPLSLSLLQNQQPTTAVVASITSKPGTQSVNSTLIGSCHNLISDTPNSPTRRLSSPFVTHGSGILSASLQLPVHVQMQDVKSTLSLATDLADIPYIEDGSEPSPDITEYLTKRGSVELLSQRNRNQQKFDEQTITGSLSLGGPSIYSSVPAQPPNDMKLSTSHSVKYPDHDERLNKASIEKSMSAFTIPSRDDVRKASAEGIILPMAMSLAHSNTHCNEPQLTPSISNIGGAVLRSKTADFERLLLQSKKNNGSGNLSSGSERTAPVQSKGTTIDSSAA</sequence>
<dbReference type="AlphaFoldDB" id="A0A9Q0MP45"/>
<evidence type="ECO:0000313" key="5">
    <source>
        <dbReference type="Proteomes" id="UP001151699"/>
    </source>
</evidence>
<dbReference type="SMART" id="SM00324">
    <property type="entry name" value="RhoGAP"/>
    <property type="match status" value="1"/>
</dbReference>
<dbReference type="Gene3D" id="1.10.555.10">
    <property type="entry name" value="Rho GTPase activation protein"/>
    <property type="match status" value="1"/>
</dbReference>
<dbReference type="Pfam" id="PF00620">
    <property type="entry name" value="RhoGAP"/>
    <property type="match status" value="1"/>
</dbReference>
<feature type="non-terminal residue" evidence="4">
    <location>
        <position position="807"/>
    </location>
</feature>
<evidence type="ECO:0000256" key="2">
    <source>
        <dbReference type="SAM" id="MobiDB-lite"/>
    </source>
</evidence>
<accession>A0A9Q0MP45</accession>
<evidence type="ECO:0000313" key="4">
    <source>
        <dbReference type="EMBL" id="KAJ6634138.1"/>
    </source>
</evidence>
<feature type="compositionally biased region" description="Basic and acidic residues" evidence="2">
    <location>
        <begin position="504"/>
        <end position="517"/>
    </location>
</feature>
<dbReference type="GO" id="GO:0007165">
    <property type="term" value="P:signal transduction"/>
    <property type="evidence" value="ECO:0007669"/>
    <property type="project" value="InterPro"/>
</dbReference>
<protein>
    <submittedName>
        <fullName evidence="4">Rho GTPase-activating protein 6</fullName>
    </submittedName>
</protein>
<evidence type="ECO:0000259" key="3">
    <source>
        <dbReference type="PROSITE" id="PS50238"/>
    </source>
</evidence>
<feature type="compositionally biased region" description="Low complexity" evidence="2">
    <location>
        <begin position="526"/>
        <end position="541"/>
    </location>
</feature>
<keyword evidence="5" id="KW-1185">Reference proteome</keyword>
<feature type="compositionally biased region" description="Polar residues" evidence="2">
    <location>
        <begin position="794"/>
        <end position="807"/>
    </location>
</feature>
<gene>
    <name evidence="4" type="primary">ARHGAP6</name>
    <name evidence="4" type="ORF">Bhyg_17564</name>
</gene>
<dbReference type="GO" id="GO:0005096">
    <property type="term" value="F:GTPase activator activity"/>
    <property type="evidence" value="ECO:0007669"/>
    <property type="project" value="UniProtKB-KW"/>
</dbReference>
<feature type="region of interest" description="Disordered" evidence="2">
    <location>
        <begin position="481"/>
        <end position="542"/>
    </location>
</feature>
<dbReference type="OrthoDB" id="10024839at2759"/>
<reference evidence="4" key="1">
    <citation type="submission" date="2022-07" db="EMBL/GenBank/DDBJ databases">
        <authorList>
            <person name="Trinca V."/>
            <person name="Uliana J.V.C."/>
            <person name="Torres T.T."/>
            <person name="Ward R.J."/>
            <person name="Monesi N."/>
        </authorList>
    </citation>
    <scope>NUCLEOTIDE SEQUENCE</scope>
    <source>
        <strain evidence="4">HSMRA1968</strain>
        <tissue evidence="4">Whole embryos</tissue>
    </source>
</reference>
<feature type="compositionally biased region" description="Basic and acidic residues" evidence="2">
    <location>
        <begin position="481"/>
        <end position="490"/>
    </location>
</feature>
<dbReference type="PANTHER" id="PTHR12635">
    <property type="entry name" value="RHO-GTPASE-ACTIVATING PROTEIN 6 FAMILY MEMBER"/>
    <property type="match status" value="1"/>
</dbReference>
<dbReference type="Proteomes" id="UP001151699">
    <property type="component" value="Unassembled WGS sequence"/>
</dbReference>
<dbReference type="PANTHER" id="PTHR12635:SF7">
    <property type="entry name" value="RHO GTPASE ACTIVATING PROTEIN 6-RELATED"/>
    <property type="match status" value="1"/>
</dbReference>
<dbReference type="InterPro" id="IPR000198">
    <property type="entry name" value="RhoGAP_dom"/>
</dbReference>
<dbReference type="EMBL" id="WJQU01000965">
    <property type="protein sequence ID" value="KAJ6634138.1"/>
    <property type="molecule type" value="Genomic_DNA"/>
</dbReference>
<dbReference type="InterPro" id="IPR008936">
    <property type="entry name" value="Rho_GTPase_activation_prot"/>
</dbReference>
<feature type="compositionally biased region" description="Low complexity" evidence="2">
    <location>
        <begin position="777"/>
        <end position="789"/>
    </location>
</feature>
<dbReference type="PROSITE" id="PS50238">
    <property type="entry name" value="RHOGAP"/>
    <property type="match status" value="1"/>
</dbReference>
<feature type="non-terminal residue" evidence="4">
    <location>
        <position position="1"/>
    </location>
</feature>
<dbReference type="InterPro" id="IPR037863">
    <property type="entry name" value="RHOGAP6/36"/>
</dbReference>